<dbReference type="SUPFAM" id="SSF109854">
    <property type="entry name" value="DinB/YfiT-like putative metalloenzymes"/>
    <property type="match status" value="1"/>
</dbReference>
<dbReference type="RefSeq" id="WP_184040325.1">
    <property type="nucleotide sequence ID" value="NZ_JACHHY010000017.1"/>
</dbReference>
<gene>
    <name evidence="1" type="ORF">HNQ59_002744</name>
</gene>
<dbReference type="Pfam" id="PF09351">
    <property type="entry name" value="DUF1993"/>
    <property type="match status" value="1"/>
</dbReference>
<dbReference type="InterPro" id="IPR034660">
    <property type="entry name" value="DinB/YfiT-like"/>
</dbReference>
<dbReference type="Gene3D" id="1.20.120.450">
    <property type="entry name" value="dinb family like domain"/>
    <property type="match status" value="1"/>
</dbReference>
<dbReference type="PANTHER" id="PTHR36922">
    <property type="entry name" value="BLL2446 PROTEIN"/>
    <property type="match status" value="1"/>
</dbReference>
<organism evidence="1 2">
    <name type="scientific">Chitinivorax tropicus</name>
    <dbReference type="NCBI Taxonomy" id="714531"/>
    <lineage>
        <taxon>Bacteria</taxon>
        <taxon>Pseudomonadati</taxon>
        <taxon>Pseudomonadota</taxon>
        <taxon>Betaproteobacteria</taxon>
        <taxon>Chitinivorax</taxon>
    </lineage>
</organism>
<proteinExistence type="predicted"/>
<evidence type="ECO:0000313" key="2">
    <source>
        <dbReference type="Proteomes" id="UP000575898"/>
    </source>
</evidence>
<reference evidence="1 2" key="1">
    <citation type="submission" date="2020-08" db="EMBL/GenBank/DDBJ databases">
        <title>Genomic Encyclopedia of Type Strains, Phase IV (KMG-IV): sequencing the most valuable type-strain genomes for metagenomic binning, comparative biology and taxonomic classification.</title>
        <authorList>
            <person name="Goeker M."/>
        </authorList>
    </citation>
    <scope>NUCLEOTIDE SEQUENCE [LARGE SCALE GENOMIC DNA]</scope>
    <source>
        <strain evidence="1 2">DSM 27165</strain>
    </source>
</reference>
<sequence>MLSYQSAIPVLQHYLNNMLELIQQAENAIATGLHTEQALLSARLSPDMFGLADQLCIACGFCLRACYPLAGLDIPEIPPSPLHLQGLRQRVAATQALLAALPDSLATPPTQVVTQAGLAEHTLPSAVYLAHYALPNFFFHLSMAYAILRQAGIPVSKGHFDGFHHYPTGFQFHDQ</sequence>
<dbReference type="EMBL" id="JACHHY010000017">
    <property type="protein sequence ID" value="MBB5019442.1"/>
    <property type="molecule type" value="Genomic_DNA"/>
</dbReference>
<keyword evidence="2" id="KW-1185">Reference proteome</keyword>
<dbReference type="InterPro" id="IPR018531">
    <property type="entry name" value="DUF1993"/>
</dbReference>
<protein>
    <recommendedName>
        <fullName evidence="3">DUF1993 domain-containing protein</fullName>
    </recommendedName>
</protein>
<dbReference type="PANTHER" id="PTHR36922:SF1">
    <property type="entry name" value="DUF1993 DOMAIN-CONTAINING PROTEIN"/>
    <property type="match status" value="1"/>
</dbReference>
<accession>A0A840MRN4</accession>
<evidence type="ECO:0008006" key="3">
    <source>
        <dbReference type="Google" id="ProtNLM"/>
    </source>
</evidence>
<name>A0A840MRN4_9PROT</name>
<dbReference type="Proteomes" id="UP000575898">
    <property type="component" value="Unassembled WGS sequence"/>
</dbReference>
<comment type="caution">
    <text evidence="1">The sequence shown here is derived from an EMBL/GenBank/DDBJ whole genome shotgun (WGS) entry which is preliminary data.</text>
</comment>
<evidence type="ECO:0000313" key="1">
    <source>
        <dbReference type="EMBL" id="MBB5019442.1"/>
    </source>
</evidence>
<dbReference type="AlphaFoldDB" id="A0A840MRN4"/>